<dbReference type="Gene3D" id="1.10.540.10">
    <property type="entry name" value="Acyl-CoA dehydrogenase/oxidase, N-terminal domain"/>
    <property type="match status" value="1"/>
</dbReference>
<dbReference type="EC" id="1.3.8.7" evidence="4"/>
<dbReference type="InterPro" id="IPR050741">
    <property type="entry name" value="Acyl-CoA_dehydrogenase"/>
</dbReference>
<dbReference type="EMBL" id="AMRG01000011">
    <property type="protein sequence ID" value="EKE82773.1"/>
    <property type="molecule type" value="Genomic_DNA"/>
</dbReference>
<proteinExistence type="inferred from homology"/>
<dbReference type="RefSeq" id="WP_008489121.1">
    <property type="nucleotide sequence ID" value="NZ_AMRG01000011.1"/>
</dbReference>
<evidence type="ECO:0000256" key="3">
    <source>
        <dbReference type="ARBA" id="ARBA00009347"/>
    </source>
</evidence>
<dbReference type="eggNOG" id="COG1960">
    <property type="taxonomic scope" value="Bacteria"/>
</dbReference>
<keyword evidence="9" id="KW-0276">Fatty acid metabolism</keyword>
<feature type="domain" description="Acyl-CoA dehydrogenase/oxidase C-terminal" evidence="14">
    <location>
        <begin position="317"/>
        <end position="462"/>
    </location>
</feature>
<comment type="catalytic activity">
    <reaction evidence="12">
        <text>a medium-chain 2,3-saturated fatty acyl-CoA + oxidized [electron-transfer flavoprotein] + H(+) = a medium-chain (2E)-enoyl-CoA + reduced [electron-transfer flavoprotein]</text>
        <dbReference type="Rhea" id="RHEA:14477"/>
        <dbReference type="Rhea" id="RHEA-COMP:10685"/>
        <dbReference type="Rhea" id="RHEA-COMP:10686"/>
        <dbReference type="ChEBI" id="CHEBI:15378"/>
        <dbReference type="ChEBI" id="CHEBI:57692"/>
        <dbReference type="ChEBI" id="CHEBI:58307"/>
        <dbReference type="ChEBI" id="CHEBI:83723"/>
        <dbReference type="ChEBI" id="CHEBI:83726"/>
        <dbReference type="EC" id="1.3.8.7"/>
    </reaction>
</comment>
<keyword evidence="8" id="KW-0274">FAD</keyword>
<comment type="catalytic activity">
    <reaction evidence="13">
        <text>a long-chain 2,3-saturated fatty acyl-CoA + oxidized [electron-transfer flavoprotein] + H(+) = a long-chain (2E)-enoyl-CoA + reduced [electron-transfer flavoprotein]</text>
        <dbReference type="Rhea" id="RHEA:17721"/>
        <dbReference type="Rhea" id="RHEA-COMP:10685"/>
        <dbReference type="Rhea" id="RHEA-COMP:10686"/>
        <dbReference type="ChEBI" id="CHEBI:15378"/>
        <dbReference type="ChEBI" id="CHEBI:57692"/>
        <dbReference type="ChEBI" id="CHEBI:58307"/>
        <dbReference type="ChEBI" id="CHEBI:83721"/>
        <dbReference type="ChEBI" id="CHEBI:83727"/>
        <dbReference type="EC" id="1.3.8.8"/>
    </reaction>
</comment>
<dbReference type="GO" id="GO:0004466">
    <property type="term" value="F:long-chain fatty acyl-CoA dehydrogenase activity"/>
    <property type="evidence" value="ECO:0007669"/>
    <property type="project" value="UniProtKB-EC"/>
</dbReference>
<dbReference type="GO" id="GO:0050660">
    <property type="term" value="F:flavin adenine dinucleotide binding"/>
    <property type="evidence" value="ECO:0007669"/>
    <property type="project" value="InterPro"/>
</dbReference>
<organism evidence="18 19">
    <name type="scientific">Idiomarina xiamenensis 10-D-4</name>
    <dbReference type="NCBI Taxonomy" id="740709"/>
    <lineage>
        <taxon>Bacteria</taxon>
        <taxon>Pseudomonadati</taxon>
        <taxon>Pseudomonadota</taxon>
        <taxon>Gammaproteobacteria</taxon>
        <taxon>Alteromonadales</taxon>
        <taxon>Idiomarinaceae</taxon>
        <taxon>Idiomarina</taxon>
    </lineage>
</organism>
<dbReference type="GO" id="GO:0070991">
    <property type="term" value="F:medium-chain fatty acyl-CoA dehydrogenase activity"/>
    <property type="evidence" value="ECO:0007669"/>
    <property type="project" value="UniProtKB-EC"/>
</dbReference>
<dbReference type="Gene3D" id="2.40.110.10">
    <property type="entry name" value="Butyryl-CoA Dehydrogenase, subunit A, domain 2"/>
    <property type="match status" value="1"/>
</dbReference>
<evidence type="ECO:0000256" key="8">
    <source>
        <dbReference type="ARBA" id="ARBA00022827"/>
    </source>
</evidence>
<comment type="caution">
    <text evidence="18">The sequence shown here is derived from an EMBL/GenBank/DDBJ whole genome shotgun (WGS) entry which is preliminary data.</text>
</comment>
<evidence type="ECO:0000259" key="17">
    <source>
        <dbReference type="Pfam" id="PF09317"/>
    </source>
</evidence>
<evidence type="ECO:0000259" key="14">
    <source>
        <dbReference type="Pfam" id="PF00441"/>
    </source>
</evidence>
<evidence type="ECO:0000256" key="13">
    <source>
        <dbReference type="ARBA" id="ARBA00049247"/>
    </source>
</evidence>
<keyword evidence="10" id="KW-0560">Oxidoreductase</keyword>
<evidence type="ECO:0000313" key="19">
    <source>
        <dbReference type="Proteomes" id="UP000014115"/>
    </source>
</evidence>
<dbReference type="PANTHER" id="PTHR48083:SF33">
    <property type="entry name" value="ACYL-COENZYME A DEHYDROGENASE"/>
    <property type="match status" value="1"/>
</dbReference>
<evidence type="ECO:0000256" key="6">
    <source>
        <dbReference type="ARBA" id="ARBA00020144"/>
    </source>
</evidence>
<evidence type="ECO:0000259" key="16">
    <source>
        <dbReference type="Pfam" id="PF02771"/>
    </source>
</evidence>
<gene>
    <name evidence="18" type="ORF">A10D4_09214</name>
</gene>
<dbReference type="Pfam" id="PF02770">
    <property type="entry name" value="Acyl-CoA_dh_M"/>
    <property type="match status" value="1"/>
</dbReference>
<dbReference type="EC" id="1.3.8.8" evidence="5"/>
<evidence type="ECO:0000313" key="18">
    <source>
        <dbReference type="EMBL" id="EKE82773.1"/>
    </source>
</evidence>
<dbReference type="FunFam" id="1.20.140.10:FF:000009">
    <property type="entry name" value="Acyl-CoA dehydrogenase"/>
    <property type="match status" value="1"/>
</dbReference>
<dbReference type="InterPro" id="IPR015396">
    <property type="entry name" value="FadE_C"/>
</dbReference>
<comment type="similarity">
    <text evidence="3">Belongs to the acyl-CoA dehydrogenase family.</text>
</comment>
<dbReference type="FunFam" id="1.10.540.10:FF:000004">
    <property type="entry name" value="Acyl-CoA dehydrogenase"/>
    <property type="match status" value="1"/>
</dbReference>
<keyword evidence="7" id="KW-0285">Flavoprotein</keyword>
<reference evidence="18 19" key="1">
    <citation type="journal article" date="2012" name="J. Bacteriol.">
        <title>Genome Sequence of Idiomarina xiamenensis Type Strain 10-D-4.</title>
        <authorList>
            <person name="Lai Q."/>
            <person name="Wang L."/>
            <person name="Wang W."/>
            <person name="Shao Z."/>
        </authorList>
    </citation>
    <scope>NUCLEOTIDE SEQUENCE [LARGE SCALE GENOMIC DNA]</scope>
    <source>
        <strain evidence="18 19">10-D-4</strain>
    </source>
</reference>
<dbReference type="InterPro" id="IPR006091">
    <property type="entry name" value="Acyl-CoA_Oxase/DH_mid-dom"/>
</dbReference>
<dbReference type="GO" id="GO:0005737">
    <property type="term" value="C:cytoplasm"/>
    <property type="evidence" value="ECO:0007669"/>
    <property type="project" value="TreeGrafter"/>
</dbReference>
<feature type="domain" description="Acyl-CoA oxidase/dehydrogenase middle" evidence="15">
    <location>
        <begin position="194"/>
        <end position="285"/>
    </location>
</feature>
<evidence type="ECO:0000256" key="12">
    <source>
        <dbReference type="ARBA" id="ARBA00047882"/>
    </source>
</evidence>
<comment type="pathway">
    <text evidence="2">Lipid metabolism; fatty acid beta-oxidation.</text>
</comment>
<dbReference type="PATRIC" id="fig|740709.3.peg.1865"/>
<dbReference type="STRING" id="740709.A10D4_09214"/>
<keyword evidence="11" id="KW-0443">Lipid metabolism</keyword>
<keyword evidence="19" id="KW-1185">Reference proteome</keyword>
<dbReference type="OrthoDB" id="9802447at2"/>
<dbReference type="Gene3D" id="1.20.140.10">
    <property type="entry name" value="Butyryl-CoA Dehydrogenase, subunit A, domain 3"/>
    <property type="match status" value="1"/>
</dbReference>
<dbReference type="AlphaFoldDB" id="K2K5D2"/>
<evidence type="ECO:0000256" key="11">
    <source>
        <dbReference type="ARBA" id="ARBA00023098"/>
    </source>
</evidence>
<dbReference type="InterPro" id="IPR036250">
    <property type="entry name" value="AcylCo_DH-like_C"/>
</dbReference>
<dbReference type="SUPFAM" id="SSF56645">
    <property type="entry name" value="Acyl-CoA dehydrogenase NM domain-like"/>
    <property type="match status" value="1"/>
</dbReference>
<accession>K2K5D2</accession>
<dbReference type="UniPathway" id="UPA00659"/>
<evidence type="ECO:0000256" key="2">
    <source>
        <dbReference type="ARBA" id="ARBA00005005"/>
    </source>
</evidence>
<comment type="cofactor">
    <cofactor evidence="1">
        <name>FAD</name>
        <dbReference type="ChEBI" id="CHEBI:57692"/>
    </cofactor>
</comment>
<feature type="domain" description="Acyl-CoA dehydrogenase C-terminal bacterial-type" evidence="17">
    <location>
        <begin position="471"/>
        <end position="755"/>
    </location>
</feature>
<dbReference type="InterPro" id="IPR046373">
    <property type="entry name" value="Acyl-CoA_Oxase/DH_mid-dom_sf"/>
</dbReference>
<sequence>MEILILLLVLVIVVFAVTDVRRSLITRPVFRIFKKILPPLSDTEREAMQAGDVWWDGQLFSGRPDWHQLHAMTPPTFSDDEQAFIDNQLETLLAMLDDFRIVQQDRDLPEEVWQYLRKERFFAMIIGKEFGGLDFSPAANSHIVARIATRSLSAAVSVMVPNSLGPGELLSHYGTDEQKQRWLPALAQGDEIPCFALTGPEAGSDAGAIPDTGVICEGEHDGEKVLGIRLNWDKRYITLAPVATVLGLAFKLYDPDGLLGEKKAIGITCALIPTDHPGVVTGDRHYPLNQAFMNGTTSGKDVFIPLDWIIGGVEYAGKGWRMLVECLSAGRGISLPALATATGHTAERMTGAYAYVRQQFGLPIGKFEGVQAAMGKIGGTNYSLESMRRLTVNALCQGKSPSVVTAMTKYHMTEMGREVMDAAMDIHAGKGIQLGPKNYLGQGYMATPVSITVEGANILTRNLMIFGQGATRCHPYVLQEMDAAANPDEEAGLREFDKLLMKHIGFAVSNVFSSLFMGLTGSRFNQAPVSGETGRYYQHLTRMSRVLAMAADVSMLIMGGDLKRKEMISARLGDVLSHLYMASAVLKRYEDDGRQQGDLAFVHYALQHHLAAIGKAFEGFFDNFPNRVVAYTLKFIAFPFGIRFREPRDEVLQQISESMMEPGATRDRHTFLCYWKDDAEDMTGHMEKAFISMLAMKEVYKTLRKAEKRGDIGADLHGDALVDAAIAAELIDATEADKLRETERLRKGAIAVDSFKPGTIENVSFYKKPTKRSRKSSTAEEA</sequence>
<dbReference type="InterPro" id="IPR037069">
    <property type="entry name" value="AcylCoA_DH/ox_N_sf"/>
</dbReference>
<dbReference type="InterPro" id="IPR009075">
    <property type="entry name" value="AcylCo_DH/oxidase_C"/>
</dbReference>
<evidence type="ECO:0000256" key="5">
    <source>
        <dbReference type="ARBA" id="ARBA00012040"/>
    </source>
</evidence>
<dbReference type="SUPFAM" id="SSF47203">
    <property type="entry name" value="Acyl-CoA dehydrogenase C-terminal domain-like"/>
    <property type="match status" value="1"/>
</dbReference>
<evidence type="ECO:0000256" key="1">
    <source>
        <dbReference type="ARBA" id="ARBA00001974"/>
    </source>
</evidence>
<evidence type="ECO:0000256" key="4">
    <source>
        <dbReference type="ARBA" id="ARBA00012033"/>
    </source>
</evidence>
<evidence type="ECO:0000256" key="9">
    <source>
        <dbReference type="ARBA" id="ARBA00022832"/>
    </source>
</evidence>
<dbReference type="Pfam" id="PF00441">
    <property type="entry name" value="Acyl-CoA_dh_1"/>
    <property type="match status" value="1"/>
</dbReference>
<dbReference type="Proteomes" id="UP000014115">
    <property type="component" value="Unassembled WGS sequence"/>
</dbReference>
<protein>
    <recommendedName>
        <fullName evidence="6">Acyl-coenzyme A dehydrogenase</fullName>
        <ecNumber evidence="4">1.3.8.7</ecNumber>
        <ecNumber evidence="5">1.3.8.8</ecNumber>
    </recommendedName>
</protein>
<dbReference type="FunFam" id="2.40.110.10:FF:000010">
    <property type="entry name" value="Acyl-CoA dehydrogenase"/>
    <property type="match status" value="1"/>
</dbReference>
<name>K2K5D2_9GAMM</name>
<evidence type="ECO:0000256" key="7">
    <source>
        <dbReference type="ARBA" id="ARBA00022630"/>
    </source>
</evidence>
<dbReference type="Pfam" id="PF02771">
    <property type="entry name" value="Acyl-CoA_dh_N"/>
    <property type="match status" value="1"/>
</dbReference>
<dbReference type="Pfam" id="PF09317">
    <property type="entry name" value="ACDH_C"/>
    <property type="match status" value="1"/>
</dbReference>
<dbReference type="NCBIfam" id="NF009586">
    <property type="entry name" value="PRK13026.1"/>
    <property type="match status" value="1"/>
</dbReference>
<dbReference type="InterPro" id="IPR013786">
    <property type="entry name" value="AcylCoA_DH/ox_N"/>
</dbReference>
<dbReference type="PANTHER" id="PTHR48083">
    <property type="entry name" value="MEDIUM-CHAIN SPECIFIC ACYL-COA DEHYDROGENASE, MITOCHONDRIAL-RELATED"/>
    <property type="match status" value="1"/>
</dbReference>
<dbReference type="CDD" id="cd00567">
    <property type="entry name" value="ACAD"/>
    <property type="match status" value="1"/>
</dbReference>
<feature type="domain" description="Acyl-CoA dehydrogenase/oxidase N-terminal" evidence="16">
    <location>
        <begin position="83"/>
        <end position="190"/>
    </location>
</feature>
<dbReference type="NCBIfam" id="NF007000">
    <property type="entry name" value="PRK09463.1"/>
    <property type="match status" value="1"/>
</dbReference>
<evidence type="ECO:0000259" key="15">
    <source>
        <dbReference type="Pfam" id="PF02770"/>
    </source>
</evidence>
<evidence type="ECO:0000256" key="10">
    <source>
        <dbReference type="ARBA" id="ARBA00023002"/>
    </source>
</evidence>
<dbReference type="GO" id="GO:0033539">
    <property type="term" value="P:fatty acid beta-oxidation using acyl-CoA dehydrogenase"/>
    <property type="evidence" value="ECO:0007669"/>
    <property type="project" value="InterPro"/>
</dbReference>
<dbReference type="InterPro" id="IPR009100">
    <property type="entry name" value="AcylCoA_DH/oxidase_NM_dom_sf"/>
</dbReference>